<name>A0A915JH11_ROMCU</name>
<protein>
    <submittedName>
        <fullName evidence="2">Uncharacterized protein</fullName>
    </submittedName>
</protein>
<dbReference type="WBParaSite" id="nRc.2.0.1.t25348-RA">
    <property type="protein sequence ID" value="nRc.2.0.1.t25348-RA"/>
    <property type="gene ID" value="nRc.2.0.1.g25348"/>
</dbReference>
<accession>A0A915JH11</accession>
<dbReference type="Proteomes" id="UP000887565">
    <property type="component" value="Unplaced"/>
</dbReference>
<proteinExistence type="predicted"/>
<evidence type="ECO:0000313" key="1">
    <source>
        <dbReference type="Proteomes" id="UP000887565"/>
    </source>
</evidence>
<evidence type="ECO:0000313" key="2">
    <source>
        <dbReference type="WBParaSite" id="nRc.2.0.1.t25348-RA"/>
    </source>
</evidence>
<reference evidence="2" key="1">
    <citation type="submission" date="2022-11" db="UniProtKB">
        <authorList>
            <consortium name="WormBaseParasite"/>
        </authorList>
    </citation>
    <scope>IDENTIFICATION</scope>
</reference>
<dbReference type="AlphaFoldDB" id="A0A915JH11"/>
<organism evidence="1 2">
    <name type="scientific">Romanomermis culicivorax</name>
    <name type="common">Nematode worm</name>
    <dbReference type="NCBI Taxonomy" id="13658"/>
    <lineage>
        <taxon>Eukaryota</taxon>
        <taxon>Metazoa</taxon>
        <taxon>Ecdysozoa</taxon>
        <taxon>Nematoda</taxon>
        <taxon>Enoplea</taxon>
        <taxon>Dorylaimia</taxon>
        <taxon>Mermithida</taxon>
        <taxon>Mermithoidea</taxon>
        <taxon>Mermithidae</taxon>
        <taxon>Romanomermis</taxon>
    </lineage>
</organism>
<sequence>MREDSKLLLRTIVCCTMLFLICQNAAGLKVLKRTAGSFKPFERRLYLHHNQSNPSLKFSYRKRDVGKLLKPNTKKIIHPSSLHQSLFQINDKKPSWRQLPVLVIPDWLLFPANERACRLYIKSNNTFRRNVPCTYVEGYNAYLELDGLSCRLMRVKEQEIREVRLEHCLVPGRRLRTYIDRAGNCITTFAKLVPEVLFGRKGWIIASLWPAKGSTNLVRGSPNGCSNMADDFCIGTERLSRPGVAIDNH</sequence>
<keyword evidence="1" id="KW-1185">Reference proteome</keyword>